<dbReference type="Gene3D" id="3.40.50.20">
    <property type="match status" value="1"/>
</dbReference>
<dbReference type="InterPro" id="IPR050179">
    <property type="entry name" value="Trans_hexapeptide_repeat"/>
</dbReference>
<dbReference type="InterPro" id="IPR020019">
    <property type="entry name" value="AcTrfase_PglD-like"/>
</dbReference>
<dbReference type="InterPro" id="IPR041561">
    <property type="entry name" value="PglD_N"/>
</dbReference>
<gene>
    <name evidence="5" type="primary">atr7</name>
</gene>
<dbReference type="RefSeq" id="WP_140947299.1">
    <property type="nucleotide sequence ID" value="NZ_CAJHHF010000019.1"/>
</dbReference>
<evidence type="ECO:0000256" key="3">
    <source>
        <dbReference type="PIRSR" id="PIRSR620019-2"/>
    </source>
</evidence>
<protein>
    <submittedName>
        <fullName evidence="5">Atr7</fullName>
    </submittedName>
</protein>
<dbReference type="Gene3D" id="2.160.10.10">
    <property type="entry name" value="Hexapeptide repeat proteins"/>
    <property type="match status" value="1"/>
</dbReference>
<feature type="binding site" evidence="3">
    <location>
        <position position="148"/>
    </location>
    <ligand>
        <name>acetyl-CoA</name>
        <dbReference type="ChEBI" id="CHEBI:57288"/>
    </ligand>
</feature>
<evidence type="ECO:0000256" key="1">
    <source>
        <dbReference type="ARBA" id="ARBA00007274"/>
    </source>
</evidence>
<feature type="domain" description="PglD N-terminal" evidence="4">
    <location>
        <begin position="7"/>
        <end position="82"/>
    </location>
</feature>
<dbReference type="CDD" id="cd03360">
    <property type="entry name" value="LbH_AT_putative"/>
    <property type="match status" value="1"/>
</dbReference>
<accession>A0A2U9QFJ2</accession>
<sequence>MLKKNVLLVLGAGGHGKSVAEAALLSGKWKKVVFADDSWPQKTDIAGFPIVTNINSIPDILSDISAAIPAVGNNQLRQKWFQLLENLSIPIAKVVHPSAIISPNAEIGDGVTIMAGCVVGFDVKVGDGAIINMAASIDHDTHIGVFAHLSVGVKVVGNKKIDPLSFLPAGSVVTHSM</sequence>
<feature type="site" description="Increases basicity of active site His" evidence="2">
    <location>
        <position position="140"/>
    </location>
</feature>
<dbReference type="Pfam" id="PF17836">
    <property type="entry name" value="PglD_N"/>
    <property type="match status" value="1"/>
</dbReference>
<name>A0A2U9QFJ2_ACIBA</name>
<organism evidence="5">
    <name type="scientific">Acinetobacter baumannii</name>
    <dbReference type="NCBI Taxonomy" id="470"/>
    <lineage>
        <taxon>Bacteria</taxon>
        <taxon>Pseudomonadati</taxon>
        <taxon>Pseudomonadota</taxon>
        <taxon>Gammaproteobacteria</taxon>
        <taxon>Moraxellales</taxon>
        <taxon>Moraxellaceae</taxon>
        <taxon>Acinetobacter</taxon>
        <taxon>Acinetobacter calcoaceticus/baumannii complex</taxon>
    </lineage>
</organism>
<dbReference type="PANTHER" id="PTHR43300:SF7">
    <property type="entry name" value="UDP-N-ACETYLBACILLOSAMINE N-ACETYLTRANSFERASE"/>
    <property type="match status" value="1"/>
</dbReference>
<dbReference type="PANTHER" id="PTHR43300">
    <property type="entry name" value="ACETYLTRANSFERASE"/>
    <property type="match status" value="1"/>
</dbReference>
<dbReference type="EMBL" id="MH306195">
    <property type="protein sequence ID" value="AWU46322.1"/>
    <property type="molecule type" value="Genomic_DNA"/>
</dbReference>
<feature type="binding site" evidence="3">
    <location>
        <position position="72"/>
    </location>
    <ligand>
        <name>substrate</name>
    </ligand>
</feature>
<evidence type="ECO:0000256" key="2">
    <source>
        <dbReference type="PIRSR" id="PIRSR620019-1"/>
    </source>
</evidence>
<reference evidence="5" key="1">
    <citation type="journal article" date="2018" name="Int. J. Biol. Macromol.">
        <title>Structure and gene cluster of the K125 capsular polysaccharide from Acinetobacter baumannii MAR13-1452.</title>
        <authorList>
            <person name="Arbatsky N.P."/>
            <person name="Shneider M.M."/>
            <person name="Dmitrenok A.S."/>
            <person name="Popova A.V."/>
            <person name="Shagin D.A."/>
            <person name="Shelenkov A.A."/>
            <person name="Mikhailova Y.V."/>
            <person name="Edelstein M.V."/>
            <person name="Knirel Y.A."/>
        </authorList>
    </citation>
    <scope>NUCLEOTIDE SEQUENCE</scope>
    <source>
        <strain evidence="5">MAR13-1452</strain>
    </source>
</reference>
<feature type="active site" description="Proton acceptor" evidence="2">
    <location>
        <position position="139"/>
    </location>
</feature>
<evidence type="ECO:0000313" key="5">
    <source>
        <dbReference type="EMBL" id="AWU46322.1"/>
    </source>
</evidence>
<evidence type="ECO:0000259" key="4">
    <source>
        <dbReference type="Pfam" id="PF17836"/>
    </source>
</evidence>
<dbReference type="InterPro" id="IPR011004">
    <property type="entry name" value="Trimer_LpxA-like_sf"/>
</dbReference>
<dbReference type="SUPFAM" id="SSF51161">
    <property type="entry name" value="Trimeric LpxA-like enzymes"/>
    <property type="match status" value="1"/>
</dbReference>
<comment type="similarity">
    <text evidence="1">Belongs to the transferase hexapeptide repeat family.</text>
</comment>
<dbReference type="AlphaFoldDB" id="A0A2U9QFJ2"/>
<proteinExistence type="inferred from homology"/>